<evidence type="ECO:0000259" key="9">
    <source>
        <dbReference type="PROSITE" id="PS50862"/>
    </source>
</evidence>
<evidence type="ECO:0000256" key="4">
    <source>
        <dbReference type="ARBA" id="ARBA00022840"/>
    </source>
</evidence>
<keyword evidence="7" id="KW-0963">Cytoplasm</keyword>
<evidence type="ECO:0000256" key="8">
    <source>
        <dbReference type="SAM" id="Coils"/>
    </source>
</evidence>
<dbReference type="NCBIfam" id="NF003037">
    <property type="entry name" value="PRK03932.1"/>
    <property type="match status" value="1"/>
</dbReference>
<dbReference type="SUPFAM" id="SSF55681">
    <property type="entry name" value="Class II aaRS and biotin synthetases"/>
    <property type="match status" value="1"/>
</dbReference>
<dbReference type="InterPro" id="IPR006195">
    <property type="entry name" value="aa-tRNA-synth_II"/>
</dbReference>
<proteinExistence type="inferred from homology"/>
<dbReference type="Pfam" id="PF00152">
    <property type="entry name" value="tRNA-synt_2"/>
    <property type="match status" value="1"/>
</dbReference>
<sequence>MTTAYIEQIGRYAGEEVTVQGWLRSRRDSGKLHFLTLRDGTGDLQAVVSKAAVGDEQFALSARLTQESSLKVRGKVRAEKRAPGGYELEVIAIELVQLAEPFPIQPKEHGTGFLMEHRHLWLRSHRQHAILRIRHEIIRACRNFFDDRGFVLLDAPIFTPNACEGTTTLFQTQYFDETAYLTQSGQLYSEATAAAFGKVYCFGPTFRAEKSKTRRHLMEFWMVEPEVAWAELADVMDLAEEFICAIVERVLENRRADLQALERDIAKLERIRPPFPRMTYHEAVAVLRKKGNPIQPGDDFGGDEETLLSNEADRPLIVHRYPSALKAFYMQSDPAHSDLALCMDVLAPEGYGEIIGGGQRIHEYDKLLNRIKEHHLPEEAFRWYLDLRRFGSVPHAGFGMGIERAVAWICGLEHVRETIPFPRMLYKLYP</sequence>
<keyword evidence="11" id="KW-1185">Reference proteome</keyword>
<keyword evidence="6 7" id="KW-0030">Aminoacyl-tRNA synthetase</keyword>
<dbReference type="PANTHER" id="PTHR22594:SF34">
    <property type="entry name" value="ASPARAGINE--TRNA LIGASE, MITOCHONDRIAL-RELATED"/>
    <property type="match status" value="1"/>
</dbReference>
<protein>
    <recommendedName>
        <fullName evidence="7">Asparagine--tRNA ligase</fullName>
        <ecNumber evidence="7">6.1.1.22</ecNumber>
    </recommendedName>
    <alternativeName>
        <fullName evidence="7">Asparaginyl-tRNA synthetase</fullName>
        <shortName evidence="7">AsnRS</shortName>
    </alternativeName>
</protein>
<feature type="domain" description="Aminoacyl-transfer RNA synthetases class-II family profile" evidence="9">
    <location>
        <begin position="131"/>
        <end position="430"/>
    </location>
</feature>
<dbReference type="Proteomes" id="UP001179121">
    <property type="component" value="Chromosome"/>
</dbReference>
<evidence type="ECO:0000313" key="10">
    <source>
        <dbReference type="EMBL" id="CAI4030593.1"/>
    </source>
</evidence>
<dbReference type="GO" id="GO:0006421">
    <property type="term" value="P:asparaginyl-tRNA aminoacylation"/>
    <property type="evidence" value="ECO:0007669"/>
    <property type="project" value="UniProtKB-UniRule"/>
</dbReference>
<dbReference type="PANTHER" id="PTHR22594">
    <property type="entry name" value="ASPARTYL/LYSYL-TRNA SYNTHETASE"/>
    <property type="match status" value="1"/>
</dbReference>
<dbReference type="Pfam" id="PF01336">
    <property type="entry name" value="tRNA_anti-codon"/>
    <property type="match status" value="1"/>
</dbReference>
<comment type="similarity">
    <text evidence="1 7">Belongs to the class-II aminoacyl-tRNA synthetase family.</text>
</comment>
<keyword evidence="4 7" id="KW-0067">ATP-binding</keyword>
<evidence type="ECO:0000256" key="5">
    <source>
        <dbReference type="ARBA" id="ARBA00022917"/>
    </source>
</evidence>
<dbReference type="PRINTS" id="PR01042">
    <property type="entry name" value="TRNASYNTHASP"/>
</dbReference>
<dbReference type="GO" id="GO:0003676">
    <property type="term" value="F:nucleic acid binding"/>
    <property type="evidence" value="ECO:0007669"/>
    <property type="project" value="InterPro"/>
</dbReference>
<evidence type="ECO:0000256" key="7">
    <source>
        <dbReference type="HAMAP-Rule" id="MF_00534"/>
    </source>
</evidence>
<evidence type="ECO:0000313" key="11">
    <source>
        <dbReference type="Proteomes" id="UP001179121"/>
    </source>
</evidence>
<evidence type="ECO:0000256" key="3">
    <source>
        <dbReference type="ARBA" id="ARBA00022741"/>
    </source>
</evidence>
<dbReference type="EC" id="6.1.1.22" evidence="7"/>
<evidence type="ECO:0000256" key="6">
    <source>
        <dbReference type="ARBA" id="ARBA00023146"/>
    </source>
</evidence>
<gene>
    <name evidence="7" type="primary">asnS</name>
    <name evidence="10" type="ORF">DNFV4_01021</name>
</gene>
<dbReference type="InterPro" id="IPR045864">
    <property type="entry name" value="aa-tRNA-synth_II/BPL/LPL"/>
</dbReference>
<dbReference type="GO" id="GO:0005524">
    <property type="term" value="F:ATP binding"/>
    <property type="evidence" value="ECO:0007669"/>
    <property type="project" value="UniProtKB-UniRule"/>
</dbReference>
<dbReference type="NCBIfam" id="TIGR00457">
    <property type="entry name" value="asnS"/>
    <property type="match status" value="1"/>
</dbReference>
<dbReference type="InterPro" id="IPR002312">
    <property type="entry name" value="Asp/Asn-tRNA-synth_IIb"/>
</dbReference>
<evidence type="ECO:0000256" key="2">
    <source>
        <dbReference type="ARBA" id="ARBA00022598"/>
    </source>
</evidence>
<organism evidence="10 11">
    <name type="scientific">Nitrospira tepida</name>
    <dbReference type="NCBI Taxonomy" id="2973512"/>
    <lineage>
        <taxon>Bacteria</taxon>
        <taxon>Pseudomonadati</taxon>
        <taxon>Nitrospirota</taxon>
        <taxon>Nitrospiria</taxon>
        <taxon>Nitrospirales</taxon>
        <taxon>Nitrospiraceae</taxon>
        <taxon>Nitrospira</taxon>
    </lineage>
</organism>
<dbReference type="PROSITE" id="PS50862">
    <property type="entry name" value="AA_TRNA_LIGASE_II"/>
    <property type="match status" value="1"/>
</dbReference>
<reference evidence="10" key="1">
    <citation type="submission" date="2022-10" db="EMBL/GenBank/DDBJ databases">
        <authorList>
            <person name="Koch H."/>
        </authorList>
    </citation>
    <scope>NUCLEOTIDE SEQUENCE</scope>
    <source>
        <strain evidence="10">DNF</strain>
    </source>
</reference>
<accession>A0AA86T9Y5</accession>
<dbReference type="InterPro" id="IPR012340">
    <property type="entry name" value="NA-bd_OB-fold"/>
</dbReference>
<dbReference type="InterPro" id="IPR004365">
    <property type="entry name" value="NA-bd_OB_tRNA"/>
</dbReference>
<dbReference type="GO" id="GO:0005737">
    <property type="term" value="C:cytoplasm"/>
    <property type="evidence" value="ECO:0007669"/>
    <property type="project" value="UniProtKB-SubCell"/>
</dbReference>
<keyword evidence="8" id="KW-0175">Coiled coil</keyword>
<dbReference type="InterPro" id="IPR004522">
    <property type="entry name" value="Asn-tRNA-ligase"/>
</dbReference>
<dbReference type="AlphaFoldDB" id="A0AA86T9Y5"/>
<keyword evidence="2 7" id="KW-0436">Ligase</keyword>
<dbReference type="Gene3D" id="3.30.930.10">
    <property type="entry name" value="Bira Bifunctional Protein, Domain 2"/>
    <property type="match status" value="1"/>
</dbReference>
<feature type="coiled-coil region" evidence="8">
    <location>
        <begin position="244"/>
        <end position="271"/>
    </location>
</feature>
<comment type="subunit">
    <text evidence="7">Homodimer.</text>
</comment>
<evidence type="ECO:0000256" key="1">
    <source>
        <dbReference type="ARBA" id="ARBA00008226"/>
    </source>
</evidence>
<dbReference type="HAMAP" id="MF_00534">
    <property type="entry name" value="Asn_tRNA_synth"/>
    <property type="match status" value="1"/>
</dbReference>
<dbReference type="RefSeq" id="WP_289267576.1">
    <property type="nucleotide sequence ID" value="NZ_OX365700.1"/>
</dbReference>
<dbReference type="InterPro" id="IPR004364">
    <property type="entry name" value="Aa-tRNA-synt_II"/>
</dbReference>
<dbReference type="SUPFAM" id="SSF50249">
    <property type="entry name" value="Nucleic acid-binding proteins"/>
    <property type="match status" value="1"/>
</dbReference>
<dbReference type="CDD" id="cd00776">
    <property type="entry name" value="AsxRS_core"/>
    <property type="match status" value="1"/>
</dbReference>
<name>A0AA86T9Y5_9BACT</name>
<keyword evidence="5 7" id="KW-0648">Protein biosynthesis</keyword>
<comment type="subcellular location">
    <subcellularLocation>
        <location evidence="7">Cytoplasm</location>
    </subcellularLocation>
</comment>
<dbReference type="GO" id="GO:0004816">
    <property type="term" value="F:asparagine-tRNA ligase activity"/>
    <property type="evidence" value="ECO:0007669"/>
    <property type="project" value="UniProtKB-UniRule"/>
</dbReference>
<comment type="catalytic activity">
    <reaction evidence="7">
        <text>tRNA(Asn) + L-asparagine + ATP = L-asparaginyl-tRNA(Asn) + AMP + diphosphate + H(+)</text>
        <dbReference type="Rhea" id="RHEA:11180"/>
        <dbReference type="Rhea" id="RHEA-COMP:9659"/>
        <dbReference type="Rhea" id="RHEA-COMP:9674"/>
        <dbReference type="ChEBI" id="CHEBI:15378"/>
        <dbReference type="ChEBI" id="CHEBI:30616"/>
        <dbReference type="ChEBI" id="CHEBI:33019"/>
        <dbReference type="ChEBI" id="CHEBI:58048"/>
        <dbReference type="ChEBI" id="CHEBI:78442"/>
        <dbReference type="ChEBI" id="CHEBI:78515"/>
        <dbReference type="ChEBI" id="CHEBI:456215"/>
        <dbReference type="EC" id="6.1.1.22"/>
    </reaction>
</comment>
<dbReference type="KEGG" id="nti:DNFV4_01021"/>
<dbReference type="EMBL" id="OX365700">
    <property type="protein sequence ID" value="CAI4030593.1"/>
    <property type="molecule type" value="Genomic_DNA"/>
</dbReference>
<dbReference type="Gene3D" id="2.40.50.140">
    <property type="entry name" value="Nucleic acid-binding proteins"/>
    <property type="match status" value="1"/>
</dbReference>
<keyword evidence="3 7" id="KW-0547">Nucleotide-binding</keyword>